<name>A0A7S2ZWU8_9RHOD</name>
<evidence type="ECO:0000313" key="3">
    <source>
        <dbReference type="EMBL" id="CAE0054081.1"/>
    </source>
</evidence>
<organism evidence="1">
    <name type="scientific">Rhodosorus marinus</name>
    <dbReference type="NCBI Taxonomy" id="101924"/>
    <lineage>
        <taxon>Eukaryota</taxon>
        <taxon>Rhodophyta</taxon>
        <taxon>Stylonematophyceae</taxon>
        <taxon>Stylonematales</taxon>
        <taxon>Stylonemataceae</taxon>
        <taxon>Rhodosorus</taxon>
    </lineage>
</organism>
<evidence type="ECO:0000313" key="2">
    <source>
        <dbReference type="EMBL" id="CAE0054078.1"/>
    </source>
</evidence>
<dbReference type="AlphaFoldDB" id="A0A7S2ZWU8"/>
<gene>
    <name evidence="1" type="ORF">RMAR00112_LOCUS22103</name>
    <name evidence="2" type="ORF">RMAR00112_LOCUS22107</name>
    <name evidence="3" type="ORF">RMAR00112_LOCUS22110</name>
</gene>
<dbReference type="EMBL" id="HBHW01028537">
    <property type="protein sequence ID" value="CAE0054074.1"/>
    <property type="molecule type" value="Transcribed_RNA"/>
</dbReference>
<sequence length="102" mass="11606">MVQFESIEKGLKPRTLRHFSKRDLTLSKEQQKKEREEKLNAIEQETTKIEKGIHEAARILLKDVGTDANGEEKRNAFFFCKDLKGITGSPRTSQVRVCCGGV</sequence>
<dbReference type="EMBL" id="HBHW01028545">
    <property type="protein sequence ID" value="CAE0054081.1"/>
    <property type="molecule type" value="Transcribed_RNA"/>
</dbReference>
<dbReference type="EMBL" id="HBHW01028542">
    <property type="protein sequence ID" value="CAE0054078.1"/>
    <property type="molecule type" value="Transcribed_RNA"/>
</dbReference>
<evidence type="ECO:0000313" key="1">
    <source>
        <dbReference type="EMBL" id="CAE0054074.1"/>
    </source>
</evidence>
<protein>
    <submittedName>
        <fullName evidence="1">Uncharacterized protein</fullName>
    </submittedName>
</protein>
<reference evidence="1" key="1">
    <citation type="submission" date="2021-01" db="EMBL/GenBank/DDBJ databases">
        <authorList>
            <person name="Corre E."/>
            <person name="Pelletier E."/>
            <person name="Niang G."/>
            <person name="Scheremetjew M."/>
            <person name="Finn R."/>
            <person name="Kale V."/>
            <person name="Holt S."/>
            <person name="Cochrane G."/>
            <person name="Meng A."/>
            <person name="Brown T."/>
            <person name="Cohen L."/>
        </authorList>
    </citation>
    <scope>NUCLEOTIDE SEQUENCE</scope>
    <source>
        <strain evidence="1">CCMP 769</strain>
    </source>
</reference>
<accession>A0A7S2ZWU8</accession>
<proteinExistence type="predicted"/>